<dbReference type="Proteomes" id="UP000828390">
    <property type="component" value="Unassembled WGS sequence"/>
</dbReference>
<dbReference type="PANTHER" id="PTHR15605:SF2">
    <property type="entry name" value="KINESIN-ASSOCIATED PROTEIN 3"/>
    <property type="match status" value="1"/>
</dbReference>
<comment type="caution">
    <text evidence="1">The sequence shown here is derived from an EMBL/GenBank/DDBJ whole genome shotgun (WGS) entry which is preliminary data.</text>
</comment>
<dbReference type="EMBL" id="JAIWYP010000007">
    <property type="protein sequence ID" value="KAH3798889.1"/>
    <property type="molecule type" value="Genomic_DNA"/>
</dbReference>
<reference evidence="1" key="1">
    <citation type="journal article" date="2019" name="bioRxiv">
        <title>The Genome of the Zebra Mussel, Dreissena polymorpha: A Resource for Invasive Species Research.</title>
        <authorList>
            <person name="McCartney M.A."/>
            <person name="Auch B."/>
            <person name="Kono T."/>
            <person name="Mallez S."/>
            <person name="Zhang Y."/>
            <person name="Obille A."/>
            <person name="Becker A."/>
            <person name="Abrahante J.E."/>
            <person name="Garbe J."/>
            <person name="Badalamenti J.P."/>
            <person name="Herman A."/>
            <person name="Mangelson H."/>
            <person name="Liachko I."/>
            <person name="Sullivan S."/>
            <person name="Sone E.D."/>
            <person name="Koren S."/>
            <person name="Silverstein K.A.T."/>
            <person name="Beckman K.B."/>
            <person name="Gohl D.M."/>
        </authorList>
    </citation>
    <scope>NUCLEOTIDE SEQUENCE</scope>
    <source>
        <strain evidence="1">Duluth1</strain>
        <tissue evidence="1">Whole animal</tissue>
    </source>
</reference>
<protein>
    <submittedName>
        <fullName evidence="1">Uncharacterized protein</fullName>
    </submittedName>
</protein>
<proteinExistence type="predicted"/>
<evidence type="ECO:0000313" key="2">
    <source>
        <dbReference type="Proteomes" id="UP000828390"/>
    </source>
</evidence>
<name>A0A9D4J7E1_DREPO</name>
<dbReference type="GO" id="GO:0005930">
    <property type="term" value="C:axoneme"/>
    <property type="evidence" value="ECO:0007669"/>
    <property type="project" value="TreeGrafter"/>
</dbReference>
<dbReference type="GO" id="GO:0019894">
    <property type="term" value="F:kinesin binding"/>
    <property type="evidence" value="ECO:0007669"/>
    <property type="project" value="InterPro"/>
</dbReference>
<dbReference type="GO" id="GO:0044782">
    <property type="term" value="P:cilium organization"/>
    <property type="evidence" value="ECO:0007669"/>
    <property type="project" value="TreeGrafter"/>
</dbReference>
<keyword evidence="2" id="KW-1185">Reference proteome</keyword>
<dbReference type="GO" id="GO:0016939">
    <property type="term" value="C:kinesin II complex"/>
    <property type="evidence" value="ECO:0007669"/>
    <property type="project" value="TreeGrafter"/>
</dbReference>
<dbReference type="PANTHER" id="PTHR15605">
    <property type="entry name" value="KINESIN-ASSOCIATED PROTEINS"/>
    <property type="match status" value="1"/>
</dbReference>
<dbReference type="InterPro" id="IPR008658">
    <property type="entry name" value="KAP3"/>
</dbReference>
<reference evidence="1" key="2">
    <citation type="submission" date="2020-11" db="EMBL/GenBank/DDBJ databases">
        <authorList>
            <person name="McCartney M.A."/>
            <person name="Auch B."/>
            <person name="Kono T."/>
            <person name="Mallez S."/>
            <person name="Becker A."/>
            <person name="Gohl D.M."/>
            <person name="Silverstein K.A.T."/>
            <person name="Koren S."/>
            <person name="Bechman K.B."/>
            <person name="Herman A."/>
            <person name="Abrahante J.E."/>
            <person name="Garbe J."/>
        </authorList>
    </citation>
    <scope>NUCLEOTIDE SEQUENCE</scope>
    <source>
        <strain evidence="1">Duluth1</strain>
        <tissue evidence="1">Whole animal</tissue>
    </source>
</reference>
<dbReference type="GO" id="GO:0007018">
    <property type="term" value="P:microtubule-based movement"/>
    <property type="evidence" value="ECO:0007669"/>
    <property type="project" value="TreeGrafter"/>
</dbReference>
<sequence length="57" mass="6654">MLSPAILLILSQYFWFTETVVSALARVLRDDWKKSSELATNIIYIFFCFSSFTQFHG</sequence>
<dbReference type="AlphaFoldDB" id="A0A9D4J7E1"/>
<dbReference type="Pfam" id="PF05804">
    <property type="entry name" value="KAP"/>
    <property type="match status" value="1"/>
</dbReference>
<dbReference type="GO" id="GO:0035869">
    <property type="term" value="C:ciliary transition zone"/>
    <property type="evidence" value="ECO:0007669"/>
    <property type="project" value="TreeGrafter"/>
</dbReference>
<organism evidence="1 2">
    <name type="scientific">Dreissena polymorpha</name>
    <name type="common">Zebra mussel</name>
    <name type="synonym">Mytilus polymorpha</name>
    <dbReference type="NCBI Taxonomy" id="45954"/>
    <lineage>
        <taxon>Eukaryota</taxon>
        <taxon>Metazoa</taxon>
        <taxon>Spiralia</taxon>
        <taxon>Lophotrochozoa</taxon>
        <taxon>Mollusca</taxon>
        <taxon>Bivalvia</taxon>
        <taxon>Autobranchia</taxon>
        <taxon>Heteroconchia</taxon>
        <taxon>Euheterodonta</taxon>
        <taxon>Imparidentia</taxon>
        <taxon>Neoheterodontei</taxon>
        <taxon>Myida</taxon>
        <taxon>Dreissenoidea</taxon>
        <taxon>Dreissenidae</taxon>
        <taxon>Dreissena</taxon>
    </lineage>
</organism>
<accession>A0A9D4J7E1</accession>
<evidence type="ECO:0000313" key="1">
    <source>
        <dbReference type="EMBL" id="KAH3798889.1"/>
    </source>
</evidence>
<gene>
    <name evidence="1" type="ORF">DPMN_152492</name>
</gene>